<dbReference type="OrthoDB" id="3249147at2"/>
<evidence type="ECO:0000313" key="3">
    <source>
        <dbReference type="Proteomes" id="UP000184305"/>
    </source>
</evidence>
<reference evidence="3" key="1">
    <citation type="submission" date="2016-11" db="EMBL/GenBank/DDBJ databases">
        <authorList>
            <person name="Varghese N."/>
            <person name="Submissions S."/>
        </authorList>
    </citation>
    <scope>NUCLEOTIDE SEQUENCE [LARGE SCALE GENOMIC DNA]</scope>
    <source>
        <strain evidence="3">CECT 8089</strain>
    </source>
</reference>
<keyword evidence="3" id="KW-1185">Reference proteome</keyword>
<name>A0A1M7GAN5_9GAMM</name>
<accession>A0A1M7GAN5</accession>
<dbReference type="InterPro" id="IPR038727">
    <property type="entry name" value="NadR/Ttd14_AAA_dom"/>
</dbReference>
<feature type="domain" description="NadR/Ttd14 AAA" evidence="1">
    <location>
        <begin position="179"/>
        <end position="332"/>
    </location>
</feature>
<gene>
    <name evidence="2" type="ORF">SAMN05216288_3114</name>
</gene>
<dbReference type="SUPFAM" id="SSF52540">
    <property type="entry name" value="P-loop containing nucleoside triphosphate hydrolases"/>
    <property type="match status" value="1"/>
</dbReference>
<evidence type="ECO:0000259" key="1">
    <source>
        <dbReference type="Pfam" id="PF13521"/>
    </source>
</evidence>
<dbReference type="InterPro" id="IPR014729">
    <property type="entry name" value="Rossmann-like_a/b/a_fold"/>
</dbReference>
<dbReference type="InterPro" id="IPR052735">
    <property type="entry name" value="NAD_biosynth-regulator"/>
</dbReference>
<dbReference type="SUPFAM" id="SSF52374">
    <property type="entry name" value="Nucleotidylyl transferase"/>
    <property type="match status" value="1"/>
</dbReference>
<sequence>MSKTFRRGLVVGKFSPLHLGHERLIDEALAHCEQLYLLCYSLPELPGCDAQRRARWLQARFPDVPALVITQSSIETCRGEGRVLPDLPHNDAPEVEQRQFVAELCQSVLGTTVDAVFTSESYGDGFAAHLAACFGHPVQHVCVDQARTAVPISGNRLREDPHGLKAFLAPPVYADFVERIVLLGGESTGKSSLAEALAGALGSVHVAEYGRECWEARSGALEYDDLLHIGRTQVARENAAAERANRYLVCDTSPLTTLFYSDAMFGCAEPELQRLAERPYQHIFLCADDFPFVQDGTRQDETFRRRQQAWYRDELQARGWAYHELRGSLAERVARALEILQRPCPQA</sequence>
<organism evidence="2 3">
    <name type="scientific">Phytopseudomonas punonensis</name>
    <dbReference type="NCBI Taxonomy" id="1220495"/>
    <lineage>
        <taxon>Bacteria</taxon>
        <taxon>Pseudomonadati</taxon>
        <taxon>Pseudomonadota</taxon>
        <taxon>Gammaproteobacteria</taxon>
        <taxon>Pseudomonadales</taxon>
        <taxon>Pseudomonadaceae</taxon>
        <taxon>Phytopseudomonas</taxon>
    </lineage>
</organism>
<dbReference type="InterPro" id="IPR027417">
    <property type="entry name" value="P-loop_NTPase"/>
</dbReference>
<dbReference type="PANTHER" id="PTHR37512">
    <property type="entry name" value="TRIFUNCTIONAL NAD BIOSYNTHESIS/REGULATOR PROTEIN NADR"/>
    <property type="match status" value="1"/>
</dbReference>
<dbReference type="STRING" id="1220495.SAMN05216288_3114"/>
<dbReference type="Gene3D" id="3.40.50.620">
    <property type="entry name" value="HUPs"/>
    <property type="match status" value="1"/>
</dbReference>
<keyword evidence="2" id="KW-0548">Nucleotidyltransferase</keyword>
<dbReference type="Pfam" id="PF13521">
    <property type="entry name" value="AAA_28"/>
    <property type="match status" value="1"/>
</dbReference>
<dbReference type="EMBL" id="FRBQ01000003">
    <property type="protein sequence ID" value="SHM12949.1"/>
    <property type="molecule type" value="Genomic_DNA"/>
</dbReference>
<dbReference type="Proteomes" id="UP000184305">
    <property type="component" value="Unassembled WGS sequence"/>
</dbReference>
<dbReference type="Gene3D" id="3.40.50.300">
    <property type="entry name" value="P-loop containing nucleotide triphosphate hydrolases"/>
    <property type="match status" value="1"/>
</dbReference>
<dbReference type="PANTHER" id="PTHR37512:SF1">
    <property type="entry name" value="NADR_TTD14 AAA DOMAIN-CONTAINING PROTEIN"/>
    <property type="match status" value="1"/>
</dbReference>
<dbReference type="GO" id="GO:0016779">
    <property type="term" value="F:nucleotidyltransferase activity"/>
    <property type="evidence" value="ECO:0007669"/>
    <property type="project" value="UniProtKB-KW"/>
</dbReference>
<dbReference type="AlphaFoldDB" id="A0A1M7GAN5"/>
<dbReference type="InterPro" id="IPR004821">
    <property type="entry name" value="Cyt_trans-like"/>
</dbReference>
<proteinExistence type="predicted"/>
<evidence type="ECO:0000313" key="2">
    <source>
        <dbReference type="EMBL" id="SHM12949.1"/>
    </source>
</evidence>
<keyword evidence="2" id="KW-0808">Transferase</keyword>
<protein>
    <submittedName>
        <fullName evidence="2">Nicotinamide-nucleotide adenylyltransferase, NadR type</fullName>
    </submittedName>
</protein>
<dbReference type="RefSeq" id="WP_073265850.1">
    <property type="nucleotide sequence ID" value="NZ_FRBQ01000003.1"/>
</dbReference>
<dbReference type="NCBIfam" id="TIGR00125">
    <property type="entry name" value="cyt_tran_rel"/>
    <property type="match status" value="1"/>
</dbReference>